<dbReference type="AlphaFoldDB" id="A0A511AZW8"/>
<comment type="caution">
    <text evidence="1">The sequence shown here is derived from an EMBL/GenBank/DDBJ whole genome shotgun (WGS) entry which is preliminary data.</text>
</comment>
<proteinExistence type="predicted"/>
<name>A0A511AZW8_9PROT</name>
<accession>A0A511AZW8</accession>
<dbReference type="RefSeq" id="WP_146795799.1">
    <property type="nucleotide sequence ID" value="NZ_BARC01000003.1"/>
</dbReference>
<dbReference type="OrthoDB" id="7280667at2"/>
<gene>
    <name evidence="1" type="ORF">GWA01_15140</name>
</gene>
<organism evidence="1 2">
    <name type="scientific">Gluconobacter wancherniae NBRC 103581</name>
    <dbReference type="NCBI Taxonomy" id="656744"/>
    <lineage>
        <taxon>Bacteria</taxon>
        <taxon>Pseudomonadati</taxon>
        <taxon>Pseudomonadota</taxon>
        <taxon>Alphaproteobacteria</taxon>
        <taxon>Acetobacterales</taxon>
        <taxon>Acetobacteraceae</taxon>
        <taxon>Gluconobacter</taxon>
    </lineage>
</organism>
<dbReference type="Proteomes" id="UP000321230">
    <property type="component" value="Unassembled WGS sequence"/>
</dbReference>
<dbReference type="EMBL" id="BJUZ01000002">
    <property type="protein sequence ID" value="GEK93744.1"/>
    <property type="molecule type" value="Genomic_DNA"/>
</dbReference>
<sequence length="170" mass="19270">MLIMERNMVGVDAGSVYPTAERFQHSEFGRIGDAYRVVNTVQAMYDAQDIGDDEVAAADRWYREFLFATVGVVEQRPNAVASHEKGDVHTWMLGRGKCSVRINDVRHAMGLCAHVRLEMMLAREMSFSAMARQFYPGLSEARARMKISAQCALILEQLASFYENDRINKK</sequence>
<keyword evidence="2" id="KW-1185">Reference proteome</keyword>
<protein>
    <submittedName>
        <fullName evidence="1">Uncharacterized protein</fullName>
    </submittedName>
</protein>
<reference evidence="1 2" key="1">
    <citation type="submission" date="2019-07" db="EMBL/GenBank/DDBJ databases">
        <title>Whole genome shotgun sequence of Gluconobacter wancherniae NBRC 103581.</title>
        <authorList>
            <person name="Hosoyama A."/>
            <person name="Uohara A."/>
            <person name="Ohji S."/>
            <person name="Ichikawa N."/>
        </authorList>
    </citation>
    <scope>NUCLEOTIDE SEQUENCE [LARGE SCALE GENOMIC DNA]</scope>
    <source>
        <strain evidence="1 2">NBRC 103581</strain>
    </source>
</reference>
<evidence type="ECO:0000313" key="2">
    <source>
        <dbReference type="Proteomes" id="UP000321230"/>
    </source>
</evidence>
<evidence type="ECO:0000313" key="1">
    <source>
        <dbReference type="EMBL" id="GEK93744.1"/>
    </source>
</evidence>